<dbReference type="EMBL" id="UASS01000009">
    <property type="protein sequence ID" value="SPX60360.1"/>
    <property type="molecule type" value="Genomic_DNA"/>
</dbReference>
<dbReference type="PANTHER" id="PTHR20857">
    <property type="entry name" value="THIAMINE-PHOSPHATE PYROPHOSPHORYLASE"/>
    <property type="match status" value="1"/>
</dbReference>
<proteinExistence type="inferred from homology"/>
<organism evidence="13 15">
    <name type="scientific">Legionella feeleii</name>
    <dbReference type="NCBI Taxonomy" id="453"/>
    <lineage>
        <taxon>Bacteria</taxon>
        <taxon>Pseudomonadati</taxon>
        <taxon>Pseudomonadota</taxon>
        <taxon>Gammaproteobacteria</taxon>
        <taxon>Legionellales</taxon>
        <taxon>Legionellaceae</taxon>
        <taxon>Legionella</taxon>
    </lineage>
</organism>
<evidence type="ECO:0000256" key="7">
    <source>
        <dbReference type="ARBA" id="ARBA00047851"/>
    </source>
</evidence>
<comment type="catalytic activity">
    <reaction evidence="7 9 10">
        <text>2-(2-carboxy-4-methylthiazol-5-yl)ethyl phosphate + 4-amino-2-methyl-5-(diphosphooxymethyl)pyrimidine + 2 H(+) = thiamine phosphate + CO2 + diphosphate</text>
        <dbReference type="Rhea" id="RHEA:47848"/>
        <dbReference type="ChEBI" id="CHEBI:15378"/>
        <dbReference type="ChEBI" id="CHEBI:16526"/>
        <dbReference type="ChEBI" id="CHEBI:33019"/>
        <dbReference type="ChEBI" id="CHEBI:37575"/>
        <dbReference type="ChEBI" id="CHEBI:57841"/>
        <dbReference type="ChEBI" id="CHEBI:62890"/>
        <dbReference type="EC" id="2.5.1.3"/>
    </reaction>
</comment>
<feature type="binding site" evidence="9">
    <location>
        <position position="109"/>
    </location>
    <ligand>
        <name>4-amino-2-methyl-5-(diphosphooxymethyl)pyrimidine</name>
        <dbReference type="ChEBI" id="CHEBI:57841"/>
    </ligand>
</feature>
<keyword evidence="5 9" id="KW-0784">Thiamine biosynthesis</keyword>
<reference evidence="14 16" key="2">
    <citation type="submission" date="2018-06" db="EMBL/GenBank/DDBJ databases">
        <authorList>
            <consortium name="Pathogen Informatics"/>
            <person name="Doyle S."/>
        </authorList>
    </citation>
    <scope>NUCLEOTIDE SEQUENCE [LARGE SCALE GENOMIC DNA]</scope>
    <source>
        <strain evidence="14 16">NCTC12022</strain>
    </source>
</reference>
<evidence type="ECO:0000256" key="10">
    <source>
        <dbReference type="RuleBase" id="RU003826"/>
    </source>
</evidence>
<keyword evidence="4 9" id="KW-0460">Magnesium</keyword>
<dbReference type="AlphaFoldDB" id="A0A0W0TJX8"/>
<evidence type="ECO:0000313" key="13">
    <source>
        <dbReference type="EMBL" id="KTC95881.1"/>
    </source>
</evidence>
<dbReference type="InterPro" id="IPR036206">
    <property type="entry name" value="ThiamineP_synth_sf"/>
</dbReference>
<keyword evidence="3 9" id="KW-0479">Metal-binding</keyword>
<evidence type="ECO:0000256" key="9">
    <source>
        <dbReference type="HAMAP-Rule" id="MF_00097"/>
    </source>
</evidence>
<dbReference type="PANTHER" id="PTHR20857:SF15">
    <property type="entry name" value="THIAMINE-PHOSPHATE SYNTHASE"/>
    <property type="match status" value="1"/>
</dbReference>
<evidence type="ECO:0000256" key="2">
    <source>
        <dbReference type="ARBA" id="ARBA00022679"/>
    </source>
</evidence>
<dbReference type="GO" id="GO:0009228">
    <property type="term" value="P:thiamine biosynthetic process"/>
    <property type="evidence" value="ECO:0007669"/>
    <property type="project" value="UniProtKB-KW"/>
</dbReference>
<dbReference type="UniPathway" id="UPA00060">
    <property type="reaction ID" value="UER00141"/>
</dbReference>
<feature type="binding site" evidence="9">
    <location>
        <position position="138"/>
    </location>
    <ligand>
        <name>4-amino-2-methyl-5-(diphosphooxymethyl)pyrimidine</name>
        <dbReference type="ChEBI" id="CHEBI:57841"/>
    </ligand>
</feature>
<evidence type="ECO:0000256" key="5">
    <source>
        <dbReference type="ARBA" id="ARBA00022977"/>
    </source>
</evidence>
<accession>A0A0W0TJX8</accession>
<feature type="binding site" evidence="9">
    <location>
        <begin position="38"/>
        <end position="42"/>
    </location>
    <ligand>
        <name>4-amino-2-methyl-5-(diphosphooxymethyl)pyrimidine</name>
        <dbReference type="ChEBI" id="CHEBI:57841"/>
    </ligand>
</feature>
<dbReference type="HAMAP" id="MF_00097">
    <property type="entry name" value="TMP_synthase"/>
    <property type="match status" value="1"/>
</dbReference>
<evidence type="ECO:0000313" key="15">
    <source>
        <dbReference type="Proteomes" id="UP000054698"/>
    </source>
</evidence>
<comment type="catalytic activity">
    <reaction evidence="8 9 10">
        <text>2-[(2R,5Z)-2-carboxy-4-methylthiazol-5(2H)-ylidene]ethyl phosphate + 4-amino-2-methyl-5-(diphosphooxymethyl)pyrimidine + 2 H(+) = thiamine phosphate + CO2 + diphosphate</text>
        <dbReference type="Rhea" id="RHEA:47844"/>
        <dbReference type="ChEBI" id="CHEBI:15378"/>
        <dbReference type="ChEBI" id="CHEBI:16526"/>
        <dbReference type="ChEBI" id="CHEBI:33019"/>
        <dbReference type="ChEBI" id="CHEBI:37575"/>
        <dbReference type="ChEBI" id="CHEBI:57841"/>
        <dbReference type="ChEBI" id="CHEBI:62899"/>
        <dbReference type="EC" id="2.5.1.3"/>
    </reaction>
</comment>
<feature type="binding site" evidence="9">
    <location>
        <position position="71"/>
    </location>
    <ligand>
        <name>Mg(2+)</name>
        <dbReference type="ChEBI" id="CHEBI:18420"/>
    </ligand>
</feature>
<name>A0A0W0TJX8_9GAMM</name>
<evidence type="ECO:0000313" key="16">
    <source>
        <dbReference type="Proteomes" id="UP000251942"/>
    </source>
</evidence>
<dbReference type="NCBIfam" id="TIGR00693">
    <property type="entry name" value="thiE"/>
    <property type="match status" value="1"/>
</dbReference>
<dbReference type="STRING" id="453.Lfee_2243"/>
<dbReference type="InterPro" id="IPR022998">
    <property type="entry name" value="ThiamineP_synth_TenI"/>
</dbReference>
<evidence type="ECO:0000256" key="6">
    <source>
        <dbReference type="ARBA" id="ARBA00047334"/>
    </source>
</evidence>
<comment type="similarity">
    <text evidence="9 10">Belongs to the thiamine-phosphate synthase family.</text>
</comment>
<dbReference type="CDD" id="cd00564">
    <property type="entry name" value="TMP_TenI"/>
    <property type="match status" value="1"/>
</dbReference>
<evidence type="ECO:0000256" key="1">
    <source>
        <dbReference type="ARBA" id="ARBA00005165"/>
    </source>
</evidence>
<evidence type="ECO:0000256" key="3">
    <source>
        <dbReference type="ARBA" id="ARBA00022723"/>
    </source>
</evidence>
<dbReference type="Proteomes" id="UP000054698">
    <property type="component" value="Unassembled WGS sequence"/>
</dbReference>
<evidence type="ECO:0000256" key="4">
    <source>
        <dbReference type="ARBA" id="ARBA00022842"/>
    </source>
</evidence>
<feature type="binding site" evidence="9">
    <location>
        <position position="70"/>
    </location>
    <ligand>
        <name>4-amino-2-methyl-5-(diphosphooxymethyl)pyrimidine</name>
        <dbReference type="ChEBI" id="CHEBI:57841"/>
    </ligand>
</feature>
<keyword evidence="13" id="KW-0418">Kinase</keyword>
<dbReference type="RefSeq" id="WP_058446871.1">
    <property type="nucleotide sequence ID" value="NZ_CAAAHT010000057.1"/>
</dbReference>
<dbReference type="GO" id="GO:0009229">
    <property type="term" value="P:thiamine diphosphate biosynthetic process"/>
    <property type="evidence" value="ECO:0007669"/>
    <property type="project" value="UniProtKB-UniRule"/>
</dbReference>
<comment type="function">
    <text evidence="9">Condenses 4-methyl-5-(beta-hydroxyethyl)thiazole monophosphate (THZ-P) and 2-methyl-4-amino-5-hydroxymethyl pyrimidine pyrophosphate (HMP-PP) to form thiamine monophosphate (TMP).</text>
</comment>
<comment type="caution">
    <text evidence="9">Lacks conserved residue(s) required for the propagation of feature annotation.</text>
</comment>
<evidence type="ECO:0000256" key="8">
    <source>
        <dbReference type="ARBA" id="ARBA00047883"/>
    </source>
</evidence>
<dbReference type="Pfam" id="PF02581">
    <property type="entry name" value="TMP-TENI"/>
    <property type="match status" value="1"/>
</dbReference>
<dbReference type="EMBL" id="LNYB01000082">
    <property type="protein sequence ID" value="KTC95881.1"/>
    <property type="molecule type" value="Genomic_DNA"/>
</dbReference>
<protein>
    <recommendedName>
        <fullName evidence="9">Thiamine-phosphate synthase</fullName>
        <shortName evidence="9">TP synthase</shortName>
        <shortName evidence="9">TPS</shortName>
        <ecNumber evidence="9">2.5.1.3</ecNumber>
    </recommendedName>
    <alternativeName>
        <fullName evidence="9">Thiamine-phosphate pyrophosphorylase</fullName>
        <shortName evidence="9">TMP pyrophosphorylase</shortName>
        <shortName evidence="9">TMP-PPase</shortName>
    </alternativeName>
</protein>
<gene>
    <name evidence="13" type="primary">thiDE</name>
    <name evidence="9" type="synonym">thiE</name>
    <name evidence="13" type="ORF">Lfee_2243</name>
    <name evidence="14" type="ORF">NCTC12022_01083</name>
</gene>
<dbReference type="GO" id="GO:0016301">
    <property type="term" value="F:kinase activity"/>
    <property type="evidence" value="ECO:0007669"/>
    <property type="project" value="UniProtKB-KW"/>
</dbReference>
<dbReference type="InterPro" id="IPR013785">
    <property type="entry name" value="Aldolase_TIM"/>
</dbReference>
<dbReference type="GO" id="GO:0004789">
    <property type="term" value="F:thiamine-phosphate diphosphorylase activity"/>
    <property type="evidence" value="ECO:0007669"/>
    <property type="project" value="UniProtKB-UniRule"/>
</dbReference>
<keyword evidence="2 9" id="KW-0808">Transferase</keyword>
<feature type="domain" description="Thiamine phosphate synthase/TenI" evidence="12">
    <location>
        <begin position="8"/>
        <end position="189"/>
    </location>
</feature>
<dbReference type="Proteomes" id="UP000251942">
    <property type="component" value="Unassembled WGS sequence"/>
</dbReference>
<sequence length="211" mass="22728">MAAPFYKLMLVTHCGSCPLAEYLIFIEQCVSAGVSSVQLREKNASPAFLLAFASELKSLLDHHHIPLIINDDLELALAVDAQGLHLGQTDGSPQLARQRLGPDKLLGLSIETEDDLQRANQSVVDYVAASAVFPTQHKKNIRTTWGLDGLHRLSLRSIHPMIGIGGIDQHNVKEVMAAGAKGIAVIGALHKAENPALMAATLRQLMEGSET</sequence>
<evidence type="ECO:0000313" key="14">
    <source>
        <dbReference type="EMBL" id="SPX60360.1"/>
    </source>
</evidence>
<dbReference type="PATRIC" id="fig|453.4.peg.2459"/>
<keyword evidence="15" id="KW-1185">Reference proteome</keyword>
<feature type="binding site" evidence="9">
    <location>
        <position position="90"/>
    </location>
    <ligand>
        <name>Mg(2+)</name>
        <dbReference type="ChEBI" id="CHEBI:18420"/>
    </ligand>
</feature>
<dbReference type="GO" id="GO:0000287">
    <property type="term" value="F:magnesium ion binding"/>
    <property type="evidence" value="ECO:0007669"/>
    <property type="project" value="UniProtKB-UniRule"/>
</dbReference>
<reference evidence="13 15" key="1">
    <citation type="submission" date="2015-11" db="EMBL/GenBank/DDBJ databases">
        <title>Genomic analysis of 38 Legionella species identifies large and diverse effector repertoires.</title>
        <authorList>
            <person name="Burstein D."/>
            <person name="Amaro F."/>
            <person name="Zusman T."/>
            <person name="Lifshitz Z."/>
            <person name="Cohen O."/>
            <person name="Gilbert J.A."/>
            <person name="Pupko T."/>
            <person name="Shuman H.A."/>
            <person name="Segal G."/>
        </authorList>
    </citation>
    <scope>NUCLEOTIDE SEQUENCE [LARGE SCALE GENOMIC DNA]</scope>
    <source>
        <strain evidence="13 15">WO-44C</strain>
    </source>
</reference>
<dbReference type="OrthoDB" id="9810880at2"/>
<feature type="binding site" evidence="9">
    <location>
        <position position="166"/>
    </location>
    <ligand>
        <name>2-[(2R,5Z)-2-carboxy-4-methylthiazol-5(2H)-ylidene]ethyl phosphate</name>
        <dbReference type="ChEBI" id="CHEBI:62899"/>
    </ligand>
</feature>
<comment type="pathway">
    <text evidence="1 9 11">Cofactor biosynthesis; thiamine diphosphate biosynthesis; thiamine phosphate from 4-amino-2-methyl-5-diphosphomethylpyrimidine and 4-methyl-5-(2-phosphoethyl)-thiazole: step 1/1.</text>
</comment>
<comment type="catalytic activity">
    <reaction evidence="6 9 10">
        <text>4-methyl-5-(2-phosphooxyethyl)-thiazole + 4-amino-2-methyl-5-(diphosphooxymethyl)pyrimidine + H(+) = thiamine phosphate + diphosphate</text>
        <dbReference type="Rhea" id="RHEA:22328"/>
        <dbReference type="ChEBI" id="CHEBI:15378"/>
        <dbReference type="ChEBI" id="CHEBI:33019"/>
        <dbReference type="ChEBI" id="CHEBI:37575"/>
        <dbReference type="ChEBI" id="CHEBI:57841"/>
        <dbReference type="ChEBI" id="CHEBI:58296"/>
        <dbReference type="EC" id="2.5.1.3"/>
    </reaction>
</comment>
<dbReference type="GO" id="GO:0005737">
    <property type="term" value="C:cytoplasm"/>
    <property type="evidence" value="ECO:0007669"/>
    <property type="project" value="TreeGrafter"/>
</dbReference>
<dbReference type="InterPro" id="IPR034291">
    <property type="entry name" value="TMP_synthase"/>
</dbReference>
<evidence type="ECO:0000256" key="11">
    <source>
        <dbReference type="RuleBase" id="RU004253"/>
    </source>
</evidence>
<dbReference type="SUPFAM" id="SSF51391">
    <property type="entry name" value="Thiamin phosphate synthase"/>
    <property type="match status" value="1"/>
</dbReference>
<dbReference type="EC" id="2.5.1.3" evidence="9"/>
<evidence type="ECO:0000259" key="12">
    <source>
        <dbReference type="Pfam" id="PF02581"/>
    </source>
</evidence>
<comment type="cofactor">
    <cofactor evidence="9">
        <name>Mg(2+)</name>
        <dbReference type="ChEBI" id="CHEBI:18420"/>
    </cofactor>
    <text evidence="9">Binds 1 Mg(2+) ion per subunit.</text>
</comment>
<dbReference type="Gene3D" id="3.20.20.70">
    <property type="entry name" value="Aldolase class I"/>
    <property type="match status" value="1"/>
</dbReference>